<comment type="caution">
    <text evidence="3">The sequence shown here is derived from an EMBL/GenBank/DDBJ whole genome shotgun (WGS) entry which is preliminary data.</text>
</comment>
<name>A0A7W7SQ06_9ACTN</name>
<keyword evidence="4" id="KW-1185">Reference proteome</keyword>
<dbReference type="RefSeq" id="WP_184534865.1">
    <property type="nucleotide sequence ID" value="NZ_JACHJW010000001.1"/>
</dbReference>
<dbReference type="EMBL" id="JACHJW010000001">
    <property type="protein sequence ID" value="MBB4958837.1"/>
    <property type="molecule type" value="Genomic_DNA"/>
</dbReference>
<evidence type="ECO:0000313" key="4">
    <source>
        <dbReference type="Proteomes" id="UP000578819"/>
    </source>
</evidence>
<sequence length="214" mass="23168">MERDPVSVTPPNPPSGPPVPPPGHPGPPVAGPKGERRGAWGRLFLIAALVGLVSLLGAGAGTYALARNAELGEYTARCGSIRCIPLRPSTLIDALKAKGFTCEEQDGTWRCRLTIAGTEFETYIDGHENLISDFSASVRSDEEETIPAATKSFLLWMGSLPFGDDPATAEEVRGWLNQRFDSGEQSMATIGSYNCELTAEQKRNLRLRIWVRQG</sequence>
<keyword evidence="2" id="KW-0812">Transmembrane</keyword>
<gene>
    <name evidence="3" type="ORF">FHR38_002570</name>
</gene>
<evidence type="ECO:0000256" key="1">
    <source>
        <dbReference type="SAM" id="MobiDB-lite"/>
    </source>
</evidence>
<feature type="transmembrane region" description="Helical" evidence="2">
    <location>
        <begin position="43"/>
        <end position="66"/>
    </location>
</feature>
<protein>
    <submittedName>
        <fullName evidence="3">Uncharacterized protein</fullName>
    </submittedName>
</protein>
<evidence type="ECO:0000313" key="3">
    <source>
        <dbReference type="EMBL" id="MBB4958837.1"/>
    </source>
</evidence>
<organism evidence="3 4">
    <name type="scientific">Micromonospora polyrhachis</name>
    <dbReference type="NCBI Taxonomy" id="1282883"/>
    <lineage>
        <taxon>Bacteria</taxon>
        <taxon>Bacillati</taxon>
        <taxon>Actinomycetota</taxon>
        <taxon>Actinomycetes</taxon>
        <taxon>Micromonosporales</taxon>
        <taxon>Micromonosporaceae</taxon>
        <taxon>Micromonospora</taxon>
    </lineage>
</organism>
<reference evidence="3 4" key="1">
    <citation type="submission" date="2020-08" db="EMBL/GenBank/DDBJ databases">
        <title>Sequencing the genomes of 1000 actinobacteria strains.</title>
        <authorList>
            <person name="Klenk H.-P."/>
        </authorList>
    </citation>
    <scope>NUCLEOTIDE SEQUENCE [LARGE SCALE GENOMIC DNA]</scope>
    <source>
        <strain evidence="3 4">DSM 45886</strain>
    </source>
</reference>
<dbReference type="AlphaFoldDB" id="A0A7W7SQ06"/>
<dbReference type="Proteomes" id="UP000578819">
    <property type="component" value="Unassembled WGS sequence"/>
</dbReference>
<keyword evidence="2" id="KW-1133">Transmembrane helix</keyword>
<proteinExistence type="predicted"/>
<keyword evidence="2" id="KW-0472">Membrane</keyword>
<accession>A0A7W7SQ06</accession>
<feature type="region of interest" description="Disordered" evidence="1">
    <location>
        <begin position="1"/>
        <end position="34"/>
    </location>
</feature>
<evidence type="ECO:0000256" key="2">
    <source>
        <dbReference type="SAM" id="Phobius"/>
    </source>
</evidence>
<feature type="compositionally biased region" description="Pro residues" evidence="1">
    <location>
        <begin position="8"/>
        <end position="30"/>
    </location>
</feature>